<proteinExistence type="predicted"/>
<evidence type="ECO:0000313" key="2">
    <source>
        <dbReference type="Proteomes" id="UP000585050"/>
    </source>
</evidence>
<name>A0A7X8SQL3_9BACT</name>
<accession>A0A7X8SQL3</accession>
<keyword evidence="2" id="KW-1185">Reference proteome</keyword>
<dbReference type="Proteomes" id="UP000585050">
    <property type="component" value="Unassembled WGS sequence"/>
</dbReference>
<protein>
    <submittedName>
        <fullName evidence="1">Uncharacterized protein</fullName>
    </submittedName>
</protein>
<organism evidence="1 2">
    <name type="scientific">Flammeovirga agarivorans</name>
    <dbReference type="NCBI Taxonomy" id="2726742"/>
    <lineage>
        <taxon>Bacteria</taxon>
        <taxon>Pseudomonadati</taxon>
        <taxon>Bacteroidota</taxon>
        <taxon>Cytophagia</taxon>
        <taxon>Cytophagales</taxon>
        <taxon>Flammeovirgaceae</taxon>
        <taxon>Flammeovirga</taxon>
    </lineage>
</organism>
<dbReference type="EMBL" id="JABAIL010000013">
    <property type="protein sequence ID" value="NLR94604.1"/>
    <property type="molecule type" value="Genomic_DNA"/>
</dbReference>
<reference evidence="1 2" key="1">
    <citation type="submission" date="2020-04" db="EMBL/GenBank/DDBJ databases">
        <title>Flammeovirga sp. SR4, a novel species isolated from seawater.</title>
        <authorList>
            <person name="Wang X."/>
        </authorList>
    </citation>
    <scope>NUCLEOTIDE SEQUENCE [LARGE SCALE GENOMIC DNA]</scope>
    <source>
        <strain evidence="1 2">SR4</strain>
    </source>
</reference>
<evidence type="ECO:0000313" key="1">
    <source>
        <dbReference type="EMBL" id="NLR94604.1"/>
    </source>
</evidence>
<gene>
    <name evidence="1" type="ORF">HGP29_25595</name>
</gene>
<dbReference type="AlphaFoldDB" id="A0A7X8SQL3"/>
<dbReference type="RefSeq" id="WP_168885314.1">
    <property type="nucleotide sequence ID" value="NZ_JABAIL010000013.1"/>
</dbReference>
<comment type="caution">
    <text evidence="1">The sequence shown here is derived from an EMBL/GenBank/DDBJ whole genome shotgun (WGS) entry which is preliminary data.</text>
</comment>
<sequence>MRIKKVRGHRRRWKKIDNWIEYNKNLNLDVLKRYEKEYAKVYIQPWCNLSLRNSVIAPPKGKTKMKILQGLLDIFNSWKEQLKQLDEEYYLKIWLYERDISKSQVVCAIGSNISYYEELFHQPNKEKVFHSKNYGNLYDELDKLQWTNAWEEDHYDEQFIDEPENYVSRKAYEEEKLWFEKLLKKPHRLSYLDYSRDRKIEQYSFKKGEIWIGEE</sequence>